<feature type="compositionally biased region" description="Gly residues" evidence="1">
    <location>
        <begin position="51"/>
        <end position="68"/>
    </location>
</feature>
<keyword evidence="4" id="KW-1185">Reference proteome</keyword>
<proteinExistence type="predicted"/>
<evidence type="ECO:0000256" key="2">
    <source>
        <dbReference type="SAM" id="SignalP"/>
    </source>
</evidence>
<reference evidence="3" key="1">
    <citation type="submission" date="2018-10" db="EMBL/GenBank/DDBJ databases">
        <title>Schaedlerella arabinophila gen. nov. sp. nov., isolated from the mouse intestinal tract and comparative analysis with the genome of the closely related altered Schaedler flora strain ASF502.</title>
        <authorList>
            <person name="Miyake S."/>
            <person name="Soh M."/>
            <person name="Seedorf H."/>
        </authorList>
    </citation>
    <scope>NUCLEOTIDE SEQUENCE [LARGE SCALE GENOMIC DNA]</scope>
    <source>
        <strain evidence="3">DSM 106076</strain>
    </source>
</reference>
<sequence length="484" mass="54402">MRRKAVIFCCTLLVFVSVSCAGARNSRILRENPGPGADSYREAGESSGSTGDSGGEGGSGNVSDGAGGSDNVSGGASGGSLAERLLVPEVYEASIQSEDGTFQLTCDAGIELPDASRIPVFEVGHKEIDQEWIDCVTETFFGNAPIYEGDSYIPDPEIFGNDVENPMEKKESCPRLEDSEQPPESPEYNSYYFYGIAEMEETLFSYKLRWVQNDSLQINILRKKTEALNEVLYWDSGYYQSEETTAYPRPSREEAERIAGITPEQAQETAKEYLKRLKMDEFSPQNTCLGVCRYYTGNVYGSNDAQYIDAGYLVSCTREIQGISVTDEKRNGIWTEPGLDELPKWGYEKVEFFVNQEGLQEFRLNNMYSIEEQQAADTELLSFPEIAEIFEQAIQMNYENTDALQTDIRIDRVQFGYMRVYNPGVDHTRGILIPVWDFFGSRVSYGSKIQEEQKDYVFKRAEPNESILTINASDGMIIDRQLGY</sequence>
<comment type="caution">
    <text evidence="3">The sequence shown here is derived from an EMBL/GenBank/DDBJ whole genome shotgun (WGS) entry which is preliminary data.</text>
</comment>
<name>A0A426DDF4_9FIRM</name>
<dbReference type="Pfam" id="PF19499">
    <property type="entry name" value="DUF6034"/>
    <property type="match status" value="2"/>
</dbReference>
<dbReference type="InterPro" id="IPR046098">
    <property type="entry name" value="DUF6034"/>
</dbReference>
<gene>
    <name evidence="3" type="ORF">EBB54_04730</name>
</gene>
<evidence type="ECO:0000256" key="1">
    <source>
        <dbReference type="SAM" id="MobiDB-lite"/>
    </source>
</evidence>
<protein>
    <submittedName>
        <fullName evidence="3">Uncharacterized protein</fullName>
    </submittedName>
</protein>
<accession>A0A426DDF4</accession>
<evidence type="ECO:0000313" key="3">
    <source>
        <dbReference type="EMBL" id="RRK30758.1"/>
    </source>
</evidence>
<feature type="signal peptide" evidence="2">
    <location>
        <begin position="1"/>
        <end position="21"/>
    </location>
</feature>
<feature type="region of interest" description="Disordered" evidence="1">
    <location>
        <begin position="27"/>
        <end position="78"/>
    </location>
</feature>
<evidence type="ECO:0000313" key="4">
    <source>
        <dbReference type="Proteomes" id="UP000274920"/>
    </source>
</evidence>
<feature type="chain" id="PRO_5039299254" evidence="2">
    <location>
        <begin position="22"/>
        <end position="484"/>
    </location>
</feature>
<dbReference type="EMBL" id="RHJS01000002">
    <property type="protein sequence ID" value="RRK30758.1"/>
    <property type="molecule type" value="Genomic_DNA"/>
</dbReference>
<dbReference type="PROSITE" id="PS51257">
    <property type="entry name" value="PROKAR_LIPOPROTEIN"/>
    <property type="match status" value="1"/>
</dbReference>
<dbReference type="AlphaFoldDB" id="A0A426DDF4"/>
<dbReference type="Proteomes" id="UP000274920">
    <property type="component" value="Unassembled WGS sequence"/>
</dbReference>
<dbReference type="RefSeq" id="WP_125126553.1">
    <property type="nucleotide sequence ID" value="NZ_RHJS01000002.1"/>
</dbReference>
<feature type="region of interest" description="Disordered" evidence="1">
    <location>
        <begin position="163"/>
        <end position="186"/>
    </location>
</feature>
<organism evidence="3 4">
    <name type="scientific">Schaedlerella arabinosiphila</name>
    <dbReference type="NCBI Taxonomy" id="2044587"/>
    <lineage>
        <taxon>Bacteria</taxon>
        <taxon>Bacillati</taxon>
        <taxon>Bacillota</taxon>
        <taxon>Clostridia</taxon>
        <taxon>Lachnospirales</taxon>
        <taxon>Lachnospiraceae</taxon>
        <taxon>Schaedlerella</taxon>
    </lineage>
</organism>
<keyword evidence="2" id="KW-0732">Signal</keyword>
<feature type="compositionally biased region" description="Basic and acidic residues" evidence="1">
    <location>
        <begin position="166"/>
        <end position="178"/>
    </location>
</feature>